<organism evidence="1 2">
    <name type="scientific">Vibrio diazotrophicus</name>
    <dbReference type="NCBI Taxonomy" id="685"/>
    <lineage>
        <taxon>Bacteria</taxon>
        <taxon>Pseudomonadati</taxon>
        <taxon>Pseudomonadota</taxon>
        <taxon>Gammaproteobacteria</taxon>
        <taxon>Vibrionales</taxon>
        <taxon>Vibrionaceae</taxon>
        <taxon>Vibrio</taxon>
    </lineage>
</organism>
<protein>
    <submittedName>
        <fullName evidence="1">Histidine phosphatase family protein</fullName>
    </submittedName>
</protein>
<proteinExistence type="predicted"/>
<dbReference type="CDD" id="cd07067">
    <property type="entry name" value="HP_PGM_like"/>
    <property type="match status" value="1"/>
</dbReference>
<dbReference type="STRING" id="1348635.GCA_000740015_04054"/>
<dbReference type="InterPro" id="IPR050275">
    <property type="entry name" value="PGM_Phosphatase"/>
</dbReference>
<evidence type="ECO:0000313" key="1">
    <source>
        <dbReference type="EMBL" id="PNI06550.1"/>
    </source>
</evidence>
<dbReference type="Proteomes" id="UP000236449">
    <property type="component" value="Unassembled WGS sequence"/>
</dbReference>
<gene>
    <name evidence="1" type="ORF">C1N32_00615</name>
</gene>
<dbReference type="InterPro" id="IPR013078">
    <property type="entry name" value="His_Pase_superF_clade-1"/>
</dbReference>
<dbReference type="AlphaFoldDB" id="A0A2J8H6I9"/>
<dbReference type="Gene3D" id="3.40.50.1240">
    <property type="entry name" value="Phosphoglycerate mutase-like"/>
    <property type="match status" value="1"/>
</dbReference>
<dbReference type="Pfam" id="PF00300">
    <property type="entry name" value="His_Phos_1"/>
    <property type="match status" value="1"/>
</dbReference>
<dbReference type="SUPFAM" id="SSF53254">
    <property type="entry name" value="Phosphoglycerate mutase-like"/>
    <property type="match status" value="1"/>
</dbReference>
<dbReference type="GO" id="GO:0005737">
    <property type="term" value="C:cytoplasm"/>
    <property type="evidence" value="ECO:0007669"/>
    <property type="project" value="TreeGrafter"/>
</dbReference>
<evidence type="ECO:0000313" key="2">
    <source>
        <dbReference type="Proteomes" id="UP000236449"/>
    </source>
</evidence>
<dbReference type="InterPro" id="IPR029033">
    <property type="entry name" value="His_PPase_superfam"/>
</dbReference>
<dbReference type="PANTHER" id="PTHR48100">
    <property type="entry name" value="BROAD-SPECIFICITY PHOSPHATASE YOR283W-RELATED"/>
    <property type="match status" value="1"/>
</dbReference>
<name>A0A2J8H6I9_VIBDI</name>
<dbReference type="OrthoDB" id="9781415at2"/>
<dbReference type="SMART" id="SM00855">
    <property type="entry name" value="PGAM"/>
    <property type="match status" value="1"/>
</dbReference>
<dbReference type="PANTHER" id="PTHR48100:SF5">
    <property type="entry name" value="HISTIDINE PHOSPHATASE FAMILY PROTEIN"/>
    <property type="match status" value="1"/>
</dbReference>
<dbReference type="EMBL" id="POSK01000001">
    <property type="protein sequence ID" value="PNI06550.1"/>
    <property type="molecule type" value="Genomic_DNA"/>
</dbReference>
<dbReference type="RefSeq" id="WP_102939834.1">
    <property type="nucleotide sequence ID" value="NZ_JAPWHJ010000005.1"/>
</dbReference>
<dbReference type="InterPro" id="IPR001345">
    <property type="entry name" value="PG/BPGM_mutase_AS"/>
</dbReference>
<dbReference type="GO" id="GO:0016791">
    <property type="term" value="F:phosphatase activity"/>
    <property type="evidence" value="ECO:0007669"/>
    <property type="project" value="TreeGrafter"/>
</dbReference>
<dbReference type="PROSITE" id="PS00175">
    <property type="entry name" value="PG_MUTASE"/>
    <property type="match status" value="1"/>
</dbReference>
<comment type="caution">
    <text evidence="1">The sequence shown here is derived from an EMBL/GenBank/DDBJ whole genome shotgun (WGS) entry which is preliminary data.</text>
</comment>
<reference evidence="1 2" key="1">
    <citation type="submission" date="2018-01" db="EMBL/GenBank/DDBJ databases">
        <title>Draft genome sequences of six Vibrio diazotrophicus strains isolated from deep-sea sediments of the Baltic Sea.</title>
        <authorList>
            <person name="Castillo D."/>
            <person name="Vandieken V."/>
            <person name="Chiang O."/>
            <person name="Middelboe M."/>
        </authorList>
    </citation>
    <scope>NUCLEOTIDE SEQUENCE [LARGE SCALE GENOMIC DNA]</scope>
    <source>
        <strain evidence="1 2">60.27F</strain>
    </source>
</reference>
<accession>A0A2J8H6I9</accession>
<sequence length="193" mass="22473">MTKTFYMMRHGETLFNVRRKIQGWCDSPLTEKGIRQAELAAKFFDNIELDRLYSSSTERASDTAEIVTRNRMPLTRLKGLKEMNFGTYEGESEDLHPSYEARETHYLQFGGESRQQLKDRVLKTCIEIMEQEGNNTVLAVSHSGACKHFLSLWHDLDDVLKGPIPNCCVIKYEYENKTFKLVEIFDITKNFKE</sequence>